<dbReference type="RefSeq" id="WP_102654865.1">
    <property type="nucleotide sequence ID" value="NZ_PNRF01000037.1"/>
</dbReference>
<dbReference type="Proteomes" id="UP000235803">
    <property type="component" value="Unassembled WGS sequence"/>
</dbReference>
<comment type="caution">
    <text evidence="3">The sequence shown here is derived from an EMBL/GenBank/DDBJ whole genome shotgun (WGS) entry which is preliminary data.</text>
</comment>
<dbReference type="SUPFAM" id="SSF51905">
    <property type="entry name" value="FAD/NAD(P)-binding domain"/>
    <property type="match status" value="1"/>
</dbReference>
<dbReference type="InterPro" id="IPR036188">
    <property type="entry name" value="FAD/NAD-bd_sf"/>
</dbReference>
<dbReference type="Gene3D" id="3.50.50.60">
    <property type="entry name" value="FAD/NAD(P)-binding domain"/>
    <property type="match status" value="1"/>
</dbReference>
<dbReference type="Pfam" id="PF01266">
    <property type="entry name" value="DAO"/>
    <property type="match status" value="1"/>
</dbReference>
<gene>
    <name evidence="3" type="ORF">C1H69_18630</name>
</gene>
<reference evidence="3 4" key="1">
    <citation type="submission" date="2018-01" db="EMBL/GenBank/DDBJ databases">
        <title>Halomonas endophytica sp. nov., isolated from storage liquid in the stems of Populus euphratica.</title>
        <authorList>
            <person name="Chen C."/>
        </authorList>
    </citation>
    <scope>NUCLEOTIDE SEQUENCE [LARGE SCALE GENOMIC DNA]</scope>
    <source>
        <strain evidence="3 4">MC28</strain>
    </source>
</reference>
<dbReference type="PANTHER" id="PTHR13847:SF281">
    <property type="entry name" value="FAD DEPENDENT OXIDOREDUCTASE DOMAIN-CONTAINING PROTEIN"/>
    <property type="match status" value="1"/>
</dbReference>
<proteinExistence type="predicted"/>
<dbReference type="AlphaFoldDB" id="A0A2N7TYR9"/>
<accession>A0A2N7TYR9</accession>
<sequence length="435" mass="46765">MSEPLPGAEVPSLWRDTTGVEASFPRLAGDARADVAIIGGGYTGLAAAHRLVEKGMAPIVVDANPIGWGASGRNGGVVSAKFRLSFPAIAEAHGMPVARTMHRLCHRAVDEVAALIDDYALTNARFTRCGNLRCAHTERALSTIVDEAEWMRRELGDGSLRCLSADEVAEETGSRAFTGGVLASGVGSLHPLDYVRGLAGGLVRRHGDIVFEGSPATGIRREGDGVRVITPRGEIAARQVIVTTNAYSDLTTVSAPIKSRLVPFRSSIIATDPLPVVLRERLLIHERSYGETRRMMRWFRKVDGRLVFGGRGAFGKRDSEVAFGALRKAMVSLFPELADVGIAYRWSGHVAMTMDGLPHVGRLDDRLCYAVGYNGAGVAMSTLLGRLAADFAMGDAPEVALLDANRLKAVPCYPLREVGVRMVAGWYQFLDALGR</sequence>
<dbReference type="GO" id="GO:0016491">
    <property type="term" value="F:oxidoreductase activity"/>
    <property type="evidence" value="ECO:0007669"/>
    <property type="project" value="UniProtKB-KW"/>
</dbReference>
<dbReference type="OrthoDB" id="311718at2"/>
<evidence type="ECO:0000313" key="4">
    <source>
        <dbReference type="Proteomes" id="UP000235803"/>
    </source>
</evidence>
<name>A0A2N7TYR9_9GAMM</name>
<dbReference type="InterPro" id="IPR006076">
    <property type="entry name" value="FAD-dep_OxRdtase"/>
</dbReference>
<evidence type="ECO:0000259" key="2">
    <source>
        <dbReference type="Pfam" id="PF01266"/>
    </source>
</evidence>
<protein>
    <submittedName>
        <fullName evidence="3">FAD-dependent oxidoreductase</fullName>
    </submittedName>
</protein>
<dbReference type="GO" id="GO:0005737">
    <property type="term" value="C:cytoplasm"/>
    <property type="evidence" value="ECO:0007669"/>
    <property type="project" value="TreeGrafter"/>
</dbReference>
<dbReference type="PANTHER" id="PTHR13847">
    <property type="entry name" value="SARCOSINE DEHYDROGENASE-RELATED"/>
    <property type="match status" value="1"/>
</dbReference>
<evidence type="ECO:0000313" key="3">
    <source>
        <dbReference type="EMBL" id="PMR73344.1"/>
    </source>
</evidence>
<organism evidence="3 4">
    <name type="scientific">Billgrantia endophytica</name>
    <dbReference type="NCBI Taxonomy" id="2033802"/>
    <lineage>
        <taxon>Bacteria</taxon>
        <taxon>Pseudomonadati</taxon>
        <taxon>Pseudomonadota</taxon>
        <taxon>Gammaproteobacteria</taxon>
        <taxon>Oceanospirillales</taxon>
        <taxon>Halomonadaceae</taxon>
        <taxon>Billgrantia</taxon>
    </lineage>
</organism>
<keyword evidence="4" id="KW-1185">Reference proteome</keyword>
<dbReference type="EMBL" id="PNRF01000037">
    <property type="protein sequence ID" value="PMR73344.1"/>
    <property type="molecule type" value="Genomic_DNA"/>
</dbReference>
<keyword evidence="1" id="KW-0560">Oxidoreductase</keyword>
<dbReference type="Gene3D" id="3.30.9.10">
    <property type="entry name" value="D-Amino Acid Oxidase, subunit A, domain 2"/>
    <property type="match status" value="1"/>
</dbReference>
<feature type="domain" description="FAD dependent oxidoreductase" evidence="2">
    <location>
        <begin position="34"/>
        <end position="390"/>
    </location>
</feature>
<evidence type="ECO:0000256" key="1">
    <source>
        <dbReference type="ARBA" id="ARBA00023002"/>
    </source>
</evidence>